<organism evidence="2 4">
    <name type="scientific">Flavobacterium hydatis</name>
    <name type="common">Cytophaga aquatilis</name>
    <dbReference type="NCBI Taxonomy" id="991"/>
    <lineage>
        <taxon>Bacteria</taxon>
        <taxon>Pseudomonadati</taxon>
        <taxon>Bacteroidota</taxon>
        <taxon>Flavobacteriia</taxon>
        <taxon>Flavobacteriales</taxon>
        <taxon>Flavobacteriaceae</taxon>
        <taxon>Flavobacterium</taxon>
    </lineage>
</organism>
<dbReference type="OrthoDB" id="1446321at2"/>
<dbReference type="Gene3D" id="1.10.260.40">
    <property type="entry name" value="lambda repressor-like DNA-binding domains"/>
    <property type="match status" value="1"/>
</dbReference>
<comment type="caution">
    <text evidence="2">The sequence shown here is derived from an EMBL/GenBank/DDBJ whole genome shotgun (WGS) entry which is preliminary data.</text>
</comment>
<sequence>MDDIFNDFLREFGKRVKIEREARNLTLGDMEFHTGIDDSDFNKIELGKTNITFRTFLKVAKGLNVQPKRLLDFDIDLKNENLD</sequence>
<dbReference type="Proteomes" id="UP000028712">
    <property type="component" value="Unassembled WGS sequence"/>
</dbReference>
<dbReference type="InterPro" id="IPR010982">
    <property type="entry name" value="Lambda_DNA-bd_dom_sf"/>
</dbReference>
<dbReference type="CDD" id="cd00093">
    <property type="entry name" value="HTH_XRE"/>
    <property type="match status" value="1"/>
</dbReference>
<reference evidence="3 5" key="2">
    <citation type="submission" date="2016-11" db="EMBL/GenBank/DDBJ databases">
        <title>Whole genomes of Flavobacteriaceae.</title>
        <authorList>
            <person name="Stine C."/>
            <person name="Li C."/>
            <person name="Tadesse D."/>
        </authorList>
    </citation>
    <scope>NUCLEOTIDE SEQUENCE [LARGE SCALE GENOMIC DNA]</scope>
    <source>
        <strain evidence="3 5">ATCC 29551</strain>
    </source>
</reference>
<dbReference type="SMART" id="SM00530">
    <property type="entry name" value="HTH_XRE"/>
    <property type="match status" value="1"/>
</dbReference>
<feature type="domain" description="HTH cro/C1-type" evidence="1">
    <location>
        <begin position="16"/>
        <end position="70"/>
    </location>
</feature>
<evidence type="ECO:0000313" key="2">
    <source>
        <dbReference type="EMBL" id="KFF16533.1"/>
    </source>
</evidence>
<dbReference type="Pfam" id="PF12844">
    <property type="entry name" value="HTH_19"/>
    <property type="match status" value="1"/>
</dbReference>
<reference evidence="2 4" key="1">
    <citation type="submission" date="2014-07" db="EMBL/GenBank/DDBJ databases">
        <title>Genome of Flavobacterium hydatis DSM 2063.</title>
        <authorList>
            <person name="Pipes S.E."/>
            <person name="Stropko S.J."/>
            <person name="Newman J.D."/>
        </authorList>
    </citation>
    <scope>NUCLEOTIDE SEQUENCE [LARGE SCALE GENOMIC DNA]</scope>
    <source>
        <strain evidence="2 4">DSM 2063</strain>
    </source>
</reference>
<dbReference type="STRING" id="991.IW20_10190"/>
<evidence type="ECO:0000313" key="3">
    <source>
        <dbReference type="EMBL" id="OXA93929.1"/>
    </source>
</evidence>
<evidence type="ECO:0000313" key="4">
    <source>
        <dbReference type="Proteomes" id="UP000028712"/>
    </source>
</evidence>
<evidence type="ECO:0000259" key="1">
    <source>
        <dbReference type="PROSITE" id="PS50943"/>
    </source>
</evidence>
<dbReference type="Proteomes" id="UP000198424">
    <property type="component" value="Unassembled WGS sequence"/>
</dbReference>
<dbReference type="PROSITE" id="PS50943">
    <property type="entry name" value="HTH_CROC1"/>
    <property type="match status" value="1"/>
</dbReference>
<protein>
    <submittedName>
        <fullName evidence="2">Transcriptional regulator</fullName>
    </submittedName>
</protein>
<dbReference type="EMBL" id="MUGY01000012">
    <property type="protein sequence ID" value="OXA93929.1"/>
    <property type="molecule type" value="Genomic_DNA"/>
</dbReference>
<name>A0A086AIL9_FLAHY</name>
<dbReference type="EMBL" id="JPRM01000014">
    <property type="protein sequence ID" value="KFF16533.1"/>
    <property type="molecule type" value="Genomic_DNA"/>
</dbReference>
<dbReference type="GO" id="GO:0003677">
    <property type="term" value="F:DNA binding"/>
    <property type="evidence" value="ECO:0007669"/>
    <property type="project" value="InterPro"/>
</dbReference>
<dbReference type="AlphaFoldDB" id="A0A086AIL9"/>
<dbReference type="RefSeq" id="WP_035621457.1">
    <property type="nucleotide sequence ID" value="NZ_JBEWQG010000018.1"/>
</dbReference>
<accession>A0A086AIL9</accession>
<dbReference type="eggNOG" id="COG1396">
    <property type="taxonomic scope" value="Bacteria"/>
</dbReference>
<dbReference type="SUPFAM" id="SSF47413">
    <property type="entry name" value="lambda repressor-like DNA-binding domains"/>
    <property type="match status" value="1"/>
</dbReference>
<dbReference type="InterPro" id="IPR001387">
    <property type="entry name" value="Cro/C1-type_HTH"/>
</dbReference>
<keyword evidence="5" id="KW-1185">Reference proteome</keyword>
<evidence type="ECO:0000313" key="5">
    <source>
        <dbReference type="Proteomes" id="UP000198424"/>
    </source>
</evidence>
<proteinExistence type="predicted"/>
<gene>
    <name evidence="3" type="ORF">B0A62_12315</name>
    <name evidence="2" type="ORF">IW20_10190</name>
</gene>